<accession>A0A2V4V5X5</accession>
<comment type="subcellular location">
    <subcellularLocation>
        <location evidence="1">Cell membrane</location>
        <topology evidence="1">Multi-pass membrane protein</topology>
    </subcellularLocation>
</comment>
<dbReference type="InterPro" id="IPR020846">
    <property type="entry name" value="MFS_dom"/>
</dbReference>
<keyword evidence="2" id="KW-0813">Transport</keyword>
<feature type="transmembrane region" description="Helical" evidence="7">
    <location>
        <begin position="249"/>
        <end position="271"/>
    </location>
</feature>
<dbReference type="InterPro" id="IPR011701">
    <property type="entry name" value="MFS"/>
</dbReference>
<protein>
    <submittedName>
        <fullName evidence="10">MFS transporter</fullName>
    </submittedName>
    <submittedName>
        <fullName evidence="9">Putative MFS family arabinose efflux permease</fullName>
    </submittedName>
</protein>
<evidence type="ECO:0000256" key="6">
    <source>
        <dbReference type="ARBA" id="ARBA00023136"/>
    </source>
</evidence>
<feature type="transmembrane region" description="Helical" evidence="7">
    <location>
        <begin position="408"/>
        <end position="426"/>
    </location>
</feature>
<dbReference type="EMBL" id="CP054614">
    <property type="protein sequence ID" value="QKS58629.1"/>
    <property type="molecule type" value="Genomic_DNA"/>
</dbReference>
<keyword evidence="6 7" id="KW-0472">Membrane</keyword>
<feature type="transmembrane region" description="Helical" evidence="7">
    <location>
        <begin position="283"/>
        <end position="301"/>
    </location>
</feature>
<organism evidence="9 11">
    <name type="scientific">Paenibacillus barcinonensis</name>
    <dbReference type="NCBI Taxonomy" id="198119"/>
    <lineage>
        <taxon>Bacteria</taxon>
        <taxon>Bacillati</taxon>
        <taxon>Bacillota</taxon>
        <taxon>Bacilli</taxon>
        <taxon>Bacillales</taxon>
        <taxon>Paenibacillaceae</taxon>
        <taxon>Paenibacillus</taxon>
    </lineage>
</organism>
<evidence type="ECO:0000256" key="3">
    <source>
        <dbReference type="ARBA" id="ARBA00022475"/>
    </source>
</evidence>
<gene>
    <name evidence="9" type="ORF">DFQ00_11558</name>
    <name evidence="10" type="ORF">HUB98_21970</name>
</gene>
<evidence type="ECO:0000313" key="11">
    <source>
        <dbReference type="Proteomes" id="UP000247790"/>
    </source>
</evidence>
<dbReference type="EMBL" id="QJSW01000015">
    <property type="protein sequence ID" value="PYE47209.1"/>
    <property type="molecule type" value="Genomic_DNA"/>
</dbReference>
<evidence type="ECO:0000313" key="12">
    <source>
        <dbReference type="Proteomes" id="UP000509327"/>
    </source>
</evidence>
<name>A0A2V4V5X5_PAEBA</name>
<keyword evidence="5 7" id="KW-1133">Transmembrane helix</keyword>
<feature type="transmembrane region" description="Helical" evidence="7">
    <location>
        <begin position="176"/>
        <end position="193"/>
    </location>
</feature>
<dbReference type="GO" id="GO:0022857">
    <property type="term" value="F:transmembrane transporter activity"/>
    <property type="evidence" value="ECO:0007669"/>
    <property type="project" value="InterPro"/>
</dbReference>
<feature type="transmembrane region" description="Helical" evidence="7">
    <location>
        <begin position="374"/>
        <end position="396"/>
    </location>
</feature>
<evidence type="ECO:0000256" key="4">
    <source>
        <dbReference type="ARBA" id="ARBA00022692"/>
    </source>
</evidence>
<evidence type="ECO:0000256" key="1">
    <source>
        <dbReference type="ARBA" id="ARBA00004651"/>
    </source>
</evidence>
<dbReference type="OrthoDB" id="9775268at2"/>
<feature type="domain" description="Major facilitator superfamily (MFS) profile" evidence="8">
    <location>
        <begin position="6"/>
        <end position="433"/>
    </location>
</feature>
<dbReference type="PANTHER" id="PTHR23513:SF6">
    <property type="entry name" value="MAJOR FACILITATOR SUPERFAMILY ASSOCIATED DOMAIN-CONTAINING PROTEIN"/>
    <property type="match status" value="1"/>
</dbReference>
<feature type="transmembrane region" description="Helical" evidence="7">
    <location>
        <begin position="76"/>
        <end position="100"/>
    </location>
</feature>
<dbReference type="Pfam" id="PF07690">
    <property type="entry name" value="MFS_1"/>
    <property type="match status" value="1"/>
</dbReference>
<feature type="transmembrane region" description="Helical" evidence="7">
    <location>
        <begin position="12"/>
        <end position="33"/>
    </location>
</feature>
<evidence type="ECO:0000313" key="10">
    <source>
        <dbReference type="EMBL" id="QKS58629.1"/>
    </source>
</evidence>
<keyword evidence="4 7" id="KW-0812">Transmembrane</keyword>
<keyword evidence="3" id="KW-1003">Cell membrane</keyword>
<reference evidence="9 11" key="1">
    <citation type="submission" date="2018-06" db="EMBL/GenBank/DDBJ databases">
        <title>Genomic Encyclopedia of Type Strains, Phase III (KMG-III): the genomes of soil and plant-associated and newly described type strains.</title>
        <authorList>
            <person name="Whitman W."/>
        </authorList>
    </citation>
    <scope>NUCLEOTIDE SEQUENCE [LARGE SCALE GENOMIC DNA]</scope>
    <source>
        <strain evidence="9 11">CECT 7022</strain>
    </source>
</reference>
<feature type="transmembrane region" description="Helical" evidence="7">
    <location>
        <begin position="313"/>
        <end position="330"/>
    </location>
</feature>
<proteinExistence type="predicted"/>
<feature type="transmembrane region" description="Helical" evidence="7">
    <location>
        <begin position="45"/>
        <end position="69"/>
    </location>
</feature>
<dbReference type="RefSeq" id="WP_110898283.1">
    <property type="nucleotide sequence ID" value="NZ_CP054614.1"/>
</dbReference>
<dbReference type="InterPro" id="IPR036259">
    <property type="entry name" value="MFS_trans_sf"/>
</dbReference>
<evidence type="ECO:0000256" key="5">
    <source>
        <dbReference type="ARBA" id="ARBA00022989"/>
    </source>
</evidence>
<dbReference type="PANTHER" id="PTHR23513">
    <property type="entry name" value="INTEGRAL MEMBRANE EFFLUX PROTEIN-RELATED"/>
    <property type="match status" value="1"/>
</dbReference>
<dbReference type="CDD" id="cd06173">
    <property type="entry name" value="MFS_MefA_like"/>
    <property type="match status" value="1"/>
</dbReference>
<keyword evidence="12" id="KW-1185">Reference proteome</keyword>
<dbReference type="Proteomes" id="UP000247790">
    <property type="component" value="Unassembled WGS sequence"/>
</dbReference>
<dbReference type="Gene3D" id="1.20.1250.20">
    <property type="entry name" value="MFS general substrate transporter like domains"/>
    <property type="match status" value="1"/>
</dbReference>
<dbReference type="AlphaFoldDB" id="A0A2V4V5X5"/>
<evidence type="ECO:0000313" key="9">
    <source>
        <dbReference type="EMBL" id="PYE47209.1"/>
    </source>
</evidence>
<feature type="transmembrane region" description="Helical" evidence="7">
    <location>
        <begin position="336"/>
        <end position="354"/>
    </location>
</feature>
<dbReference type="PROSITE" id="PS50850">
    <property type="entry name" value="MFS"/>
    <property type="match status" value="1"/>
</dbReference>
<evidence type="ECO:0000259" key="8">
    <source>
        <dbReference type="PROSITE" id="PS50850"/>
    </source>
</evidence>
<sequence length="443" mass="49088">MKNEAHAVKHNYAKLFGAFSLTFLGDGLTLAAVPWLVSTLTTDTLYASITMTALRLPWLIFSLPVGVLIDRYSRKHMLVGAIFTRMLFLLMLTICIWGGWISIPLLALFMFGIGLSRVVFDSTVQTIIPQIVEEKKLEKANGQFTAGQLITSDILGVALGGFIITMHIVYPFAIDTVTAVLSLLLIIGLRGSFQPNITKAVQAQETSTATSKQQTTQEENKQQARPMKNWKREMWLGIRYIFQDQFLRGLAILSVTITLMFSMILVTQIFFVREVLQLEAYSFGILISIATFGSILGSQAVASMGKRWSSKQLILLSILAMGLLYGAVGLTSNAYLVGGLYFCAAFFIVVYNVVRSSILQRFVPNELLGRVGSVFRFLSFGISAIGTMLGGLLVRVSENFFDRLFSLQLPYLLLSVVYIVACLLVASKMRNVSEQQQQQSSIS</sequence>
<evidence type="ECO:0000256" key="7">
    <source>
        <dbReference type="SAM" id="Phobius"/>
    </source>
</evidence>
<dbReference type="Proteomes" id="UP000509327">
    <property type="component" value="Chromosome"/>
</dbReference>
<reference evidence="10 12" key="2">
    <citation type="submission" date="2020-06" db="EMBL/GenBank/DDBJ databases">
        <title>Complete genome of Paenibacillus barcinonensis KACC11450.</title>
        <authorList>
            <person name="Kim M."/>
            <person name="Park Y.-J."/>
            <person name="Shin J.-H."/>
        </authorList>
    </citation>
    <scope>NUCLEOTIDE SEQUENCE [LARGE SCALE GENOMIC DNA]</scope>
    <source>
        <strain evidence="10 12">KACC11450</strain>
    </source>
</reference>
<evidence type="ECO:0000256" key="2">
    <source>
        <dbReference type="ARBA" id="ARBA00022448"/>
    </source>
</evidence>
<dbReference type="GO" id="GO:0005886">
    <property type="term" value="C:plasma membrane"/>
    <property type="evidence" value="ECO:0007669"/>
    <property type="project" value="UniProtKB-SubCell"/>
</dbReference>
<dbReference type="SUPFAM" id="SSF103473">
    <property type="entry name" value="MFS general substrate transporter"/>
    <property type="match status" value="1"/>
</dbReference>